<comment type="caution">
    <text evidence="1">The sequence shown here is derived from an EMBL/GenBank/DDBJ whole genome shotgun (WGS) entry which is preliminary data.</text>
</comment>
<dbReference type="Proteomes" id="UP001500194">
    <property type="component" value="Unassembled WGS sequence"/>
</dbReference>
<protein>
    <submittedName>
        <fullName evidence="1">DUF6149 family protein</fullName>
    </submittedName>
</protein>
<keyword evidence="2" id="KW-1185">Reference proteome</keyword>
<evidence type="ECO:0000313" key="1">
    <source>
        <dbReference type="EMBL" id="GAA0645839.1"/>
    </source>
</evidence>
<dbReference type="RefSeq" id="WP_227261776.1">
    <property type="nucleotide sequence ID" value="NZ_BAAADU010000002.1"/>
</dbReference>
<dbReference type="GeneID" id="68572372"/>
<dbReference type="InterPro" id="IPR046147">
    <property type="entry name" value="DUF6149"/>
</dbReference>
<reference evidence="1 2" key="1">
    <citation type="journal article" date="2019" name="Int. J. Syst. Evol. Microbiol.">
        <title>The Global Catalogue of Microorganisms (GCM) 10K type strain sequencing project: providing services to taxonomists for standard genome sequencing and annotation.</title>
        <authorList>
            <consortium name="The Broad Institute Genomics Platform"/>
            <consortium name="The Broad Institute Genome Sequencing Center for Infectious Disease"/>
            <person name="Wu L."/>
            <person name="Ma J."/>
        </authorList>
    </citation>
    <scope>NUCLEOTIDE SEQUENCE [LARGE SCALE GENOMIC DNA]</scope>
    <source>
        <strain evidence="1 2">JCM 16327</strain>
    </source>
</reference>
<dbReference type="Pfam" id="PF19646">
    <property type="entry name" value="DUF6149"/>
    <property type="match status" value="1"/>
</dbReference>
<evidence type="ECO:0000313" key="2">
    <source>
        <dbReference type="Proteomes" id="UP001500194"/>
    </source>
</evidence>
<gene>
    <name evidence="1" type="ORF">GCM10009019_05110</name>
</gene>
<dbReference type="EMBL" id="BAAADU010000002">
    <property type="protein sequence ID" value="GAA0645839.1"/>
    <property type="molecule type" value="Genomic_DNA"/>
</dbReference>
<proteinExistence type="predicted"/>
<accession>A0AAV3SXK2</accession>
<dbReference type="AlphaFoldDB" id="A0AAV3SXK2"/>
<organism evidence="1 2">
    <name type="scientific">Salarchaeum japonicum</name>
    <dbReference type="NCBI Taxonomy" id="555573"/>
    <lineage>
        <taxon>Archaea</taxon>
        <taxon>Methanobacteriati</taxon>
        <taxon>Methanobacteriota</taxon>
        <taxon>Stenosarchaea group</taxon>
        <taxon>Halobacteria</taxon>
        <taxon>Halobacteriales</taxon>
        <taxon>Halobacteriaceae</taxon>
    </lineage>
</organism>
<name>A0AAV3SXK2_9EURY</name>
<sequence length="177" mass="20193">MRLYQTPKNYVAQVVLERDIPLLTDAMRSWLVSLHADFFVEASETDGEARRAHLDALFDATIDAYLRALDEGYPEAEAREITHVMAAWDFQNQGWGELLEFPPDERREYYEKYSEFFDAHDANPENPLGEFAPPTGLPYAPTTPERLDGEFPFAEPGLVDDIYVHAPDDEVHLGCGR</sequence>